<feature type="non-terminal residue" evidence="2">
    <location>
        <position position="1"/>
    </location>
</feature>
<organism evidence="2 3">
    <name type="scientific">Streblomastix strix</name>
    <dbReference type="NCBI Taxonomy" id="222440"/>
    <lineage>
        <taxon>Eukaryota</taxon>
        <taxon>Metamonada</taxon>
        <taxon>Preaxostyla</taxon>
        <taxon>Oxymonadida</taxon>
        <taxon>Streblomastigidae</taxon>
        <taxon>Streblomastix</taxon>
    </lineage>
</organism>
<gene>
    <name evidence="2" type="ORF">EZS28_015199</name>
</gene>
<evidence type="ECO:0000256" key="1">
    <source>
        <dbReference type="SAM" id="MobiDB-lite"/>
    </source>
</evidence>
<feature type="region of interest" description="Disordered" evidence="1">
    <location>
        <begin position="1"/>
        <end position="22"/>
    </location>
</feature>
<evidence type="ECO:0000313" key="3">
    <source>
        <dbReference type="Proteomes" id="UP000324800"/>
    </source>
</evidence>
<dbReference type="AlphaFoldDB" id="A0A5J4W431"/>
<comment type="caution">
    <text evidence="2">The sequence shown here is derived from an EMBL/GenBank/DDBJ whole genome shotgun (WGS) entry which is preliminary data.</text>
</comment>
<proteinExistence type="predicted"/>
<reference evidence="2 3" key="1">
    <citation type="submission" date="2019-03" db="EMBL/GenBank/DDBJ databases">
        <title>Single cell metagenomics reveals metabolic interactions within the superorganism composed of flagellate Streblomastix strix and complex community of Bacteroidetes bacteria on its surface.</title>
        <authorList>
            <person name="Treitli S.C."/>
            <person name="Kolisko M."/>
            <person name="Husnik F."/>
            <person name="Keeling P."/>
            <person name="Hampl V."/>
        </authorList>
    </citation>
    <scope>NUCLEOTIDE SEQUENCE [LARGE SCALE GENOMIC DNA]</scope>
    <source>
        <strain evidence="2">ST1C</strain>
    </source>
</reference>
<accession>A0A5J4W431</accession>
<evidence type="ECO:0000313" key="2">
    <source>
        <dbReference type="EMBL" id="KAA6389273.1"/>
    </source>
</evidence>
<sequence>TQSSFRGVPGSKGWEWGKDWKQ</sequence>
<dbReference type="EMBL" id="SNRW01003651">
    <property type="protein sequence ID" value="KAA6389273.1"/>
    <property type="molecule type" value="Genomic_DNA"/>
</dbReference>
<name>A0A5J4W431_9EUKA</name>
<dbReference type="Proteomes" id="UP000324800">
    <property type="component" value="Unassembled WGS sequence"/>
</dbReference>
<protein>
    <submittedName>
        <fullName evidence="2">Uncharacterized protein</fullName>
    </submittedName>
</protein>